<evidence type="ECO:0000313" key="2">
    <source>
        <dbReference type="Proteomes" id="UP001168613"/>
    </source>
</evidence>
<name>A0ABT8EKD4_9BURK</name>
<dbReference type="Gene3D" id="3.30.50.20">
    <property type="entry name" value="prophage-derive protein ybcO"/>
    <property type="match status" value="1"/>
</dbReference>
<dbReference type="RefSeq" id="WP_266124399.1">
    <property type="nucleotide sequence ID" value="NZ_JAJHNU010000002.1"/>
</dbReference>
<evidence type="ECO:0000313" key="1">
    <source>
        <dbReference type="EMBL" id="MDN4121732.1"/>
    </source>
</evidence>
<organism evidence="1 2">
    <name type="scientific">Alcaligenes endophyticus</name>
    <dbReference type="NCBI Taxonomy" id="1929088"/>
    <lineage>
        <taxon>Bacteria</taxon>
        <taxon>Pseudomonadati</taxon>
        <taxon>Pseudomonadota</taxon>
        <taxon>Betaproteobacteria</taxon>
        <taxon>Burkholderiales</taxon>
        <taxon>Alcaligenaceae</taxon>
        <taxon>Alcaligenes</taxon>
    </lineage>
</organism>
<comment type="caution">
    <text evidence="1">The sequence shown here is derived from an EMBL/GenBank/DDBJ whole genome shotgun (WGS) entry which is preliminary data.</text>
</comment>
<dbReference type="EMBL" id="JAJHNU010000002">
    <property type="protein sequence ID" value="MDN4121732.1"/>
    <property type="molecule type" value="Genomic_DNA"/>
</dbReference>
<protein>
    <submittedName>
        <fullName evidence="1">Uncharacterized protein</fullName>
    </submittedName>
</protein>
<sequence length="179" mass="19805">MKRTELKRRTPLVNRTTLTRKAFLPGKREKKKIGLGQAVARLVGTHLQHNRKEPSVFRSEQHCKNVAALACVNCGKSSGSGGPYKSQAAHLNGVEFGKGLGLKVSDALVMALCPDGFMRRGCHALLDQGGIYDKPTAVAQQLIWLQKTRDELKKLGQWPQEAEDDLIRFVGAYLRRAEA</sequence>
<dbReference type="Proteomes" id="UP001168613">
    <property type="component" value="Unassembled WGS sequence"/>
</dbReference>
<proteinExistence type="predicted"/>
<keyword evidence="2" id="KW-1185">Reference proteome</keyword>
<accession>A0ABT8EKD4</accession>
<gene>
    <name evidence="1" type="ORF">LMS43_10560</name>
</gene>
<reference evidence="1" key="1">
    <citation type="submission" date="2021-11" db="EMBL/GenBank/DDBJ databases">
        <title>Draft genome sequence of Alcaligenes endophyticus type strain CCUG 75668T.</title>
        <authorList>
            <person name="Salva-Serra F."/>
            <person name="Duran R.E."/>
            <person name="Seeger M."/>
            <person name="Moore E.R.B."/>
            <person name="Jaen-Luchoro D."/>
        </authorList>
    </citation>
    <scope>NUCLEOTIDE SEQUENCE</scope>
    <source>
        <strain evidence="1">CCUG 75668</strain>
    </source>
</reference>